<gene>
    <name evidence="4" type="ORF">N865_13835</name>
</gene>
<dbReference type="eggNOG" id="COG1011">
    <property type="taxonomic scope" value="Bacteria"/>
</dbReference>
<sequence length="240" mass="25657">MSEPTLASALSGIRALVLDVDDTIVDTRGATVAAGTVAAATVWPASDADHVAMAERYYEDPERWFPRYASGEVAFEAMRAGRLDEVARAFDLTVPDGAHEAYELAYAPAFRQAQRLFDDVPPLLDAAHRAGLPVALLTNSAAEPTRLKLEALDLLDAFAVVVTTDTLGFGKPDPRVYLETCRLVGAEPGETVCIGDSLEWDVLGATAVGLRGVWLDRARLGTSHPVARVTRLDEVAALLG</sequence>
<dbReference type="Proteomes" id="UP000019489">
    <property type="component" value="Unassembled WGS sequence"/>
</dbReference>
<keyword evidence="2 4" id="KW-0378">Hydrolase</keyword>
<dbReference type="SFLD" id="SFLDS00003">
    <property type="entry name" value="Haloacid_Dehalogenase"/>
    <property type="match status" value="1"/>
</dbReference>
<reference evidence="4 5" key="1">
    <citation type="submission" date="2013-08" db="EMBL/GenBank/DDBJ databases">
        <title>Intrasporangium oryzae NRRL B-24470.</title>
        <authorList>
            <person name="Liu H."/>
            <person name="Wang G."/>
        </authorList>
    </citation>
    <scope>NUCLEOTIDE SEQUENCE [LARGE SCALE GENOMIC DNA]</scope>
    <source>
        <strain evidence="4 5">NRRL B-24470</strain>
    </source>
</reference>
<dbReference type="Gene3D" id="1.20.120.1600">
    <property type="match status" value="1"/>
</dbReference>
<dbReference type="STRING" id="1386089.N865_13835"/>
<dbReference type="NCBIfam" id="TIGR01509">
    <property type="entry name" value="HAD-SF-IA-v3"/>
    <property type="match status" value="1"/>
</dbReference>
<organism evidence="4 5">
    <name type="scientific">Intrasporangium oryzae NRRL B-24470</name>
    <dbReference type="NCBI Taxonomy" id="1386089"/>
    <lineage>
        <taxon>Bacteria</taxon>
        <taxon>Bacillati</taxon>
        <taxon>Actinomycetota</taxon>
        <taxon>Actinomycetes</taxon>
        <taxon>Micrococcales</taxon>
        <taxon>Intrasporangiaceae</taxon>
        <taxon>Intrasporangium</taxon>
    </lineage>
</organism>
<comment type="caution">
    <text evidence="4">The sequence shown here is derived from an EMBL/GenBank/DDBJ whole genome shotgun (WGS) entry which is preliminary data.</text>
</comment>
<accession>W9G7D0</accession>
<keyword evidence="5" id="KW-1185">Reference proteome</keyword>
<dbReference type="OrthoDB" id="9810501at2"/>
<dbReference type="PATRIC" id="fig|1386089.3.peg.3003"/>
<protein>
    <submittedName>
        <fullName evidence="4">HAD family hydrolase</fullName>
    </submittedName>
</protein>
<dbReference type="AlphaFoldDB" id="W9G7D0"/>
<dbReference type="PRINTS" id="PR00413">
    <property type="entry name" value="HADHALOGNASE"/>
</dbReference>
<dbReference type="GO" id="GO:0016787">
    <property type="term" value="F:hydrolase activity"/>
    <property type="evidence" value="ECO:0007669"/>
    <property type="project" value="UniProtKB-KW"/>
</dbReference>
<dbReference type="NCBIfam" id="TIGR01549">
    <property type="entry name" value="HAD-SF-IA-v1"/>
    <property type="match status" value="1"/>
</dbReference>
<name>W9G7D0_9MICO</name>
<dbReference type="RefSeq" id="WP_034807636.1">
    <property type="nucleotide sequence ID" value="NZ_AWSA01000035.1"/>
</dbReference>
<dbReference type="InterPro" id="IPR051400">
    <property type="entry name" value="HAD-like_hydrolase"/>
</dbReference>
<dbReference type="GO" id="GO:0044281">
    <property type="term" value="P:small molecule metabolic process"/>
    <property type="evidence" value="ECO:0007669"/>
    <property type="project" value="UniProtKB-ARBA"/>
</dbReference>
<dbReference type="InterPro" id="IPR036412">
    <property type="entry name" value="HAD-like_sf"/>
</dbReference>
<dbReference type="Pfam" id="PF00702">
    <property type="entry name" value="Hydrolase"/>
    <property type="match status" value="1"/>
</dbReference>
<evidence type="ECO:0000313" key="4">
    <source>
        <dbReference type="EMBL" id="EWT00728.1"/>
    </source>
</evidence>
<evidence type="ECO:0000256" key="2">
    <source>
        <dbReference type="ARBA" id="ARBA00022801"/>
    </source>
</evidence>
<evidence type="ECO:0000256" key="1">
    <source>
        <dbReference type="ARBA" id="ARBA00001946"/>
    </source>
</evidence>
<keyword evidence="3" id="KW-0460">Magnesium</keyword>
<dbReference type="Gene3D" id="3.40.50.1000">
    <property type="entry name" value="HAD superfamily/HAD-like"/>
    <property type="match status" value="1"/>
</dbReference>
<evidence type="ECO:0000313" key="5">
    <source>
        <dbReference type="Proteomes" id="UP000019489"/>
    </source>
</evidence>
<dbReference type="InterPro" id="IPR023214">
    <property type="entry name" value="HAD_sf"/>
</dbReference>
<proteinExistence type="predicted"/>
<dbReference type="EMBL" id="AWSA01000035">
    <property type="protein sequence ID" value="EWT00728.1"/>
    <property type="molecule type" value="Genomic_DNA"/>
</dbReference>
<evidence type="ECO:0000256" key="3">
    <source>
        <dbReference type="ARBA" id="ARBA00022842"/>
    </source>
</evidence>
<dbReference type="SFLD" id="SFLDG01129">
    <property type="entry name" value="C1.5:_HAD__Beta-PGM__Phosphata"/>
    <property type="match status" value="1"/>
</dbReference>
<dbReference type="SUPFAM" id="SSF56784">
    <property type="entry name" value="HAD-like"/>
    <property type="match status" value="1"/>
</dbReference>
<dbReference type="PANTHER" id="PTHR46470">
    <property type="entry name" value="N-ACYLNEURAMINATE-9-PHOSPHATASE"/>
    <property type="match status" value="1"/>
</dbReference>
<comment type="cofactor">
    <cofactor evidence="1">
        <name>Mg(2+)</name>
        <dbReference type="ChEBI" id="CHEBI:18420"/>
    </cofactor>
</comment>
<dbReference type="PANTHER" id="PTHR46470:SF4">
    <property type="entry name" value="5-AMINO-6-(5-PHOSPHO-D-RIBITYLAMINO)URACIL PHOSPHATASE YIGB"/>
    <property type="match status" value="1"/>
</dbReference>
<dbReference type="InterPro" id="IPR006439">
    <property type="entry name" value="HAD-SF_hydro_IA"/>
</dbReference>